<keyword evidence="3 5" id="KW-0460">Magnesium</keyword>
<evidence type="ECO:0000313" key="6">
    <source>
        <dbReference type="EMBL" id="OAP86393.1"/>
    </source>
</evidence>
<dbReference type="HAMAP" id="MF_01139">
    <property type="entry name" value="ISPT"/>
    <property type="match status" value="1"/>
</dbReference>
<feature type="binding site" evidence="5">
    <location>
        <begin position="63"/>
        <end position="65"/>
    </location>
    <ligand>
        <name>substrate</name>
    </ligand>
</feature>
<feature type="active site" description="Proton acceptor" evidence="5">
    <location>
        <position position="66"/>
    </location>
</feature>
<dbReference type="InterPro" id="IPR018520">
    <property type="entry name" value="UPP_synth-like_CS"/>
</dbReference>
<dbReference type="GO" id="GO:0005886">
    <property type="term" value="C:plasma membrane"/>
    <property type="evidence" value="ECO:0007669"/>
    <property type="project" value="TreeGrafter"/>
</dbReference>
<dbReference type="NCBIfam" id="NF011403">
    <property type="entry name" value="PRK14828.1"/>
    <property type="match status" value="1"/>
</dbReference>
<evidence type="ECO:0000256" key="2">
    <source>
        <dbReference type="ARBA" id="ARBA00022723"/>
    </source>
</evidence>
<dbReference type="GO" id="GO:0000287">
    <property type="term" value="F:magnesium ion binding"/>
    <property type="evidence" value="ECO:0007669"/>
    <property type="project" value="UniProtKB-UniRule"/>
</dbReference>
<comment type="caution">
    <text evidence="5">Lacks conserved residue(s) required for the propagation of feature annotation.</text>
</comment>
<reference evidence="6 7" key="1">
    <citation type="submission" date="2016-04" db="EMBL/GenBank/DDBJ databases">
        <title>Peptidophaga gingivicola gen. nov., sp. nov., isolated from human subgingival plaque.</title>
        <authorList>
            <person name="Beall C.J."/>
            <person name="Mokrzan E.M."/>
            <person name="Griffen A.L."/>
            <person name="Leys E.J."/>
        </authorList>
    </citation>
    <scope>NUCLEOTIDE SEQUENCE [LARGE SCALE GENOMIC DNA]</scope>
    <source>
        <strain evidence="6 7">BA112</strain>
    </source>
</reference>
<dbReference type="GO" id="GO:0045547">
    <property type="term" value="F:ditrans,polycis-polyprenyl diphosphate synthase [(2E,6E)-farnesyl diphosphate specific] activity"/>
    <property type="evidence" value="ECO:0007669"/>
    <property type="project" value="TreeGrafter"/>
</dbReference>
<evidence type="ECO:0000256" key="1">
    <source>
        <dbReference type="ARBA" id="ARBA00022679"/>
    </source>
</evidence>
<dbReference type="GO" id="GO:0033850">
    <property type="term" value="F:Z-farnesyl diphosphate synthase activity"/>
    <property type="evidence" value="ECO:0007669"/>
    <property type="project" value="TreeGrafter"/>
</dbReference>
<comment type="function">
    <text evidence="5">Catalyzes the condensation of isopentenyl diphosphate (IPP) with allylic pyrophosphates generating different type of terpenoids.</text>
</comment>
<dbReference type="InterPro" id="IPR036424">
    <property type="entry name" value="UPP_synth-like_sf"/>
</dbReference>
<feature type="binding site" evidence="5">
    <location>
        <position position="206"/>
    </location>
    <ligand>
        <name>Mg(2+)</name>
        <dbReference type="ChEBI" id="CHEBI:18420"/>
    </ligand>
</feature>
<keyword evidence="1 5" id="KW-0808">Transferase</keyword>
<dbReference type="STRING" id="1823756.A4H34_04395"/>
<accession>A0A179B576</accession>
<evidence type="ECO:0000256" key="3">
    <source>
        <dbReference type="ARBA" id="ARBA00022842"/>
    </source>
</evidence>
<feature type="active site" evidence="5">
    <location>
        <position position="18"/>
    </location>
</feature>
<gene>
    <name evidence="6" type="ORF">A4H34_04395</name>
</gene>
<dbReference type="PANTHER" id="PTHR10291">
    <property type="entry name" value="DEHYDRODOLICHYL DIPHOSPHATE SYNTHASE FAMILY MEMBER"/>
    <property type="match status" value="1"/>
</dbReference>
<comment type="caution">
    <text evidence="6">The sequence shown here is derived from an EMBL/GenBank/DDBJ whole genome shotgun (WGS) entry which is preliminary data.</text>
</comment>
<protein>
    <recommendedName>
        <fullName evidence="5">Isoprenyl transferase</fullName>
        <ecNumber evidence="5">2.5.1.-</ecNumber>
    </recommendedName>
</protein>
<comment type="cofactor">
    <cofactor evidence="5">
        <name>Mg(2+)</name>
        <dbReference type="ChEBI" id="CHEBI:18420"/>
    </cofactor>
    <text evidence="5">Binds 2 magnesium ions per subunit.</text>
</comment>
<organism evidence="6 7">
    <name type="scientific">Peptidiphaga gingivicola</name>
    <dbReference type="NCBI Taxonomy" id="2741497"/>
    <lineage>
        <taxon>Bacteria</taxon>
        <taxon>Bacillati</taxon>
        <taxon>Actinomycetota</taxon>
        <taxon>Actinomycetes</taxon>
        <taxon>Actinomycetales</taxon>
        <taxon>Actinomycetaceae</taxon>
        <taxon>Peptidiphaga</taxon>
    </lineage>
</organism>
<dbReference type="Pfam" id="PF01255">
    <property type="entry name" value="Prenyltransf"/>
    <property type="match status" value="1"/>
</dbReference>
<evidence type="ECO:0000256" key="5">
    <source>
        <dbReference type="HAMAP-Rule" id="MF_01139"/>
    </source>
</evidence>
<dbReference type="CDD" id="cd00475">
    <property type="entry name" value="Cis_IPPS"/>
    <property type="match status" value="1"/>
</dbReference>
<sequence length="238" mass="26935">MGGLGSADLPRHIGVMLDGNRRWAKELGRNASFGHRRGADKINEFLTWCDEVGVQLVTLWLLSTDNLKRAREEIDTLLEIIAAAVERLAAAHTWRLKTVGNLQMLPEPFVSRMEAAESKTSDVKGMQVNIAVGYGGRQEITDAVRSLLAEQATSGKTLAEVARSIKVDDITDHLYTKGQPDPDLVIRTSGEQRMSGFMLWQTVHTELYFCEAYWPDFRKVDFLRALRDYTQRERRLGR</sequence>
<dbReference type="Proteomes" id="UP000078368">
    <property type="component" value="Unassembled WGS sequence"/>
</dbReference>
<feature type="binding site" evidence="5">
    <location>
        <position position="187"/>
    </location>
    <ligand>
        <name>substrate</name>
    </ligand>
</feature>
<comment type="similarity">
    <text evidence="4">Belongs to the UPP synthase family. Z-FPP synthase subfamily.</text>
</comment>
<name>A0A179B576_9ACTO</name>
<feature type="binding site" evidence="5">
    <location>
        <position position="23"/>
    </location>
    <ligand>
        <name>substrate</name>
    </ligand>
</feature>
<evidence type="ECO:0000313" key="7">
    <source>
        <dbReference type="Proteomes" id="UP000078368"/>
    </source>
</evidence>
<feature type="binding site" evidence="5">
    <location>
        <begin position="193"/>
        <end position="195"/>
    </location>
    <ligand>
        <name>substrate</name>
    </ligand>
</feature>
<proteinExistence type="inferred from homology"/>
<comment type="subunit">
    <text evidence="5">Homodimer.</text>
</comment>
<dbReference type="EMBL" id="LVZK01000001">
    <property type="protein sequence ID" value="OAP86393.1"/>
    <property type="molecule type" value="Genomic_DNA"/>
</dbReference>
<keyword evidence="7" id="KW-1185">Reference proteome</keyword>
<evidence type="ECO:0000256" key="4">
    <source>
        <dbReference type="ARBA" id="ARBA00038453"/>
    </source>
</evidence>
<keyword evidence="2 5" id="KW-0479">Metal-binding</keyword>
<dbReference type="AlphaFoldDB" id="A0A179B576"/>
<dbReference type="Gene3D" id="3.40.1180.10">
    <property type="entry name" value="Decaprenyl diphosphate synthase-like"/>
    <property type="match status" value="1"/>
</dbReference>
<dbReference type="FunFam" id="3.40.1180.10:FF:000003">
    <property type="entry name" value="Isoprenyl transferase 2"/>
    <property type="match status" value="1"/>
</dbReference>
<feature type="binding site" evidence="5">
    <location>
        <begin position="19"/>
        <end position="22"/>
    </location>
    <ligand>
        <name>substrate</name>
    </ligand>
</feature>
<dbReference type="EC" id="2.5.1.-" evidence="5"/>
<dbReference type="InterPro" id="IPR001441">
    <property type="entry name" value="UPP_synth-like"/>
</dbReference>
<dbReference type="NCBIfam" id="TIGR00055">
    <property type="entry name" value="uppS"/>
    <property type="match status" value="1"/>
</dbReference>
<feature type="binding site" evidence="5">
    <location>
        <position position="18"/>
    </location>
    <ligand>
        <name>Mg(2+)</name>
        <dbReference type="ChEBI" id="CHEBI:18420"/>
    </ligand>
</feature>
<dbReference type="GO" id="GO:0016094">
    <property type="term" value="P:polyprenol biosynthetic process"/>
    <property type="evidence" value="ECO:0007669"/>
    <property type="project" value="TreeGrafter"/>
</dbReference>
<dbReference type="PANTHER" id="PTHR10291:SF43">
    <property type="entry name" value="DEHYDRODOLICHYL DIPHOSPHATE SYNTHASE COMPLEX SUBUNIT DHDDS"/>
    <property type="match status" value="1"/>
</dbReference>
<feature type="binding site" evidence="5">
    <location>
        <position position="35"/>
    </location>
    <ligand>
        <name>substrate</name>
    </ligand>
</feature>
<dbReference type="SUPFAM" id="SSF64005">
    <property type="entry name" value="Undecaprenyl diphosphate synthase"/>
    <property type="match status" value="1"/>
</dbReference>
<feature type="binding site" evidence="5">
    <location>
        <position position="69"/>
    </location>
    <ligand>
        <name>substrate</name>
    </ligand>
</feature>
<dbReference type="PROSITE" id="PS01066">
    <property type="entry name" value="UPP_SYNTHASE"/>
    <property type="match status" value="1"/>
</dbReference>